<dbReference type="PANTHER" id="PTHR12526">
    <property type="entry name" value="GLYCOSYLTRANSFERASE"/>
    <property type="match status" value="1"/>
</dbReference>
<dbReference type="SUPFAM" id="SSF53756">
    <property type="entry name" value="UDP-Glycosyltransferase/glycogen phosphorylase"/>
    <property type="match status" value="1"/>
</dbReference>
<evidence type="ECO:0000313" key="1">
    <source>
        <dbReference type="EMBL" id="RHH41634.1"/>
    </source>
</evidence>
<dbReference type="Proteomes" id="UP000284998">
    <property type="component" value="Unassembled WGS sequence"/>
</dbReference>
<dbReference type="PANTHER" id="PTHR12526:SF584">
    <property type="entry name" value="GLYCOSYLTRANSFERASE"/>
    <property type="match status" value="1"/>
</dbReference>
<keyword evidence="1" id="KW-0808">Transferase</keyword>
<proteinExistence type="predicted"/>
<dbReference type="EMBL" id="QRJS01000035">
    <property type="protein sequence ID" value="RHH41634.1"/>
    <property type="molecule type" value="Genomic_DNA"/>
</dbReference>
<reference evidence="1 2" key="1">
    <citation type="submission" date="2018-08" db="EMBL/GenBank/DDBJ databases">
        <title>A genome reference for cultivated species of the human gut microbiota.</title>
        <authorList>
            <person name="Zou Y."/>
            <person name="Xue W."/>
            <person name="Luo G."/>
        </authorList>
    </citation>
    <scope>NUCLEOTIDE SEQUENCE [LARGE SCALE GENOMIC DNA]</scope>
    <source>
        <strain evidence="1 2">AM17-44</strain>
    </source>
</reference>
<dbReference type="Pfam" id="PF13692">
    <property type="entry name" value="Glyco_trans_1_4"/>
    <property type="match status" value="1"/>
</dbReference>
<dbReference type="AlphaFoldDB" id="A0A414WU20"/>
<sequence>MKIAFYLENKNLSNIDCSNIENGNPGIGGTEYIIQATIYYLTKLAPQYHIVLGAQCIDNIPPIPYYKKTDSISELIKDEKPDYIIFKYEPYLYKEASICAKENNTKLIPWAHNFIKRSELTTLANNPLVTRIICVSKEQLNMYRDHKAFLKSVYIYNGMPVEYLKTQLPYIPSYNKRPFEVTYIGSIVPYKGFHILAEAWKDILKVFPQAKLNVIGSGKLYDRTSKLGRYGIAEEEYEKQFMPALTDDAGNIIPSVHFWGVLGTEKNEILKRTRVGVPNPSGISETFCITALEMQAMGALVTTINYGGLKNTVFHTGLLYNDPKDLATSIVTLLKKKDNHIQEYYKFMEENFSFEHITKDWIDFINHLSDSSIPFLPNNNSDRISKLKEFNRKIKRNLPFGYTILPTIDFYQSILRYLHLIK</sequence>
<dbReference type="Gene3D" id="3.40.50.2000">
    <property type="entry name" value="Glycogen Phosphorylase B"/>
    <property type="match status" value="2"/>
</dbReference>
<dbReference type="RefSeq" id="WP_118244278.1">
    <property type="nucleotide sequence ID" value="NZ_QRJS01000035.1"/>
</dbReference>
<name>A0A414WU20_9BACT</name>
<protein>
    <submittedName>
        <fullName evidence="1">Glycosyltransferase</fullName>
    </submittedName>
</protein>
<organism evidence="1 2">
    <name type="scientific">Phocaeicola plebeius</name>
    <dbReference type="NCBI Taxonomy" id="310297"/>
    <lineage>
        <taxon>Bacteria</taxon>
        <taxon>Pseudomonadati</taxon>
        <taxon>Bacteroidota</taxon>
        <taxon>Bacteroidia</taxon>
        <taxon>Bacteroidales</taxon>
        <taxon>Bacteroidaceae</taxon>
        <taxon>Phocaeicola</taxon>
    </lineage>
</organism>
<gene>
    <name evidence="1" type="ORF">DW204_12160</name>
</gene>
<dbReference type="CDD" id="cd03801">
    <property type="entry name" value="GT4_PimA-like"/>
    <property type="match status" value="1"/>
</dbReference>
<evidence type="ECO:0000313" key="2">
    <source>
        <dbReference type="Proteomes" id="UP000284998"/>
    </source>
</evidence>
<accession>A0A414WU20</accession>
<dbReference type="GO" id="GO:0016740">
    <property type="term" value="F:transferase activity"/>
    <property type="evidence" value="ECO:0007669"/>
    <property type="project" value="UniProtKB-KW"/>
</dbReference>
<comment type="caution">
    <text evidence="1">The sequence shown here is derived from an EMBL/GenBank/DDBJ whole genome shotgun (WGS) entry which is preliminary data.</text>
</comment>